<dbReference type="AlphaFoldDB" id="A0AAD7ERV4"/>
<evidence type="ECO:0000313" key="2">
    <source>
        <dbReference type="Proteomes" id="UP001218218"/>
    </source>
</evidence>
<sequence length="273" mass="31187">MTSKEPAKKRGKCTEWVGKRWEFVQEFYPTYSEASKHGKMRDIWTKAFVRYWAAFPWRLPLKQDPDPEDPTDYALTLQTPEEEAECKKIITVTEAKTKAWCARQRNSASVKNNPWAEWLTRFRTPAGPAPKKRSDFQHYMRLDQYKEKVVERFEATKGNSPAAEHMNLRAQAAHELLALETPEVQQQMKTEAEALHTAALNKREDALEGLPALDEDDLEEARSRFSSLVTSVGHGFAKRPGYSPQAFRETLGQAISRNRRVPGLILGITAPAQ</sequence>
<gene>
    <name evidence="1" type="ORF">DFH08DRAFT_960924</name>
</gene>
<comment type="caution">
    <text evidence="1">The sequence shown here is derived from an EMBL/GenBank/DDBJ whole genome shotgun (WGS) entry which is preliminary data.</text>
</comment>
<reference evidence="1" key="1">
    <citation type="submission" date="2023-03" db="EMBL/GenBank/DDBJ databases">
        <title>Massive genome expansion in bonnet fungi (Mycena s.s.) driven by repeated elements and novel gene families across ecological guilds.</title>
        <authorList>
            <consortium name="Lawrence Berkeley National Laboratory"/>
            <person name="Harder C.B."/>
            <person name="Miyauchi S."/>
            <person name="Viragh M."/>
            <person name="Kuo A."/>
            <person name="Thoen E."/>
            <person name="Andreopoulos B."/>
            <person name="Lu D."/>
            <person name="Skrede I."/>
            <person name="Drula E."/>
            <person name="Henrissat B."/>
            <person name="Morin E."/>
            <person name="Kohler A."/>
            <person name="Barry K."/>
            <person name="LaButti K."/>
            <person name="Morin E."/>
            <person name="Salamov A."/>
            <person name="Lipzen A."/>
            <person name="Mereny Z."/>
            <person name="Hegedus B."/>
            <person name="Baldrian P."/>
            <person name="Stursova M."/>
            <person name="Weitz H."/>
            <person name="Taylor A."/>
            <person name="Grigoriev I.V."/>
            <person name="Nagy L.G."/>
            <person name="Martin F."/>
            <person name="Kauserud H."/>
        </authorList>
    </citation>
    <scope>NUCLEOTIDE SEQUENCE</scope>
    <source>
        <strain evidence="1">CBHHK002</strain>
    </source>
</reference>
<keyword evidence="2" id="KW-1185">Reference proteome</keyword>
<dbReference type="Proteomes" id="UP001218218">
    <property type="component" value="Unassembled WGS sequence"/>
</dbReference>
<accession>A0AAD7ERV4</accession>
<dbReference type="EMBL" id="JARIHO010000020">
    <property type="protein sequence ID" value="KAJ7346453.1"/>
    <property type="molecule type" value="Genomic_DNA"/>
</dbReference>
<protein>
    <submittedName>
        <fullName evidence="1">Uncharacterized protein</fullName>
    </submittedName>
</protein>
<name>A0AAD7ERV4_9AGAR</name>
<evidence type="ECO:0000313" key="1">
    <source>
        <dbReference type="EMBL" id="KAJ7346453.1"/>
    </source>
</evidence>
<proteinExistence type="predicted"/>
<organism evidence="1 2">
    <name type="scientific">Mycena albidolilacea</name>
    <dbReference type="NCBI Taxonomy" id="1033008"/>
    <lineage>
        <taxon>Eukaryota</taxon>
        <taxon>Fungi</taxon>
        <taxon>Dikarya</taxon>
        <taxon>Basidiomycota</taxon>
        <taxon>Agaricomycotina</taxon>
        <taxon>Agaricomycetes</taxon>
        <taxon>Agaricomycetidae</taxon>
        <taxon>Agaricales</taxon>
        <taxon>Marasmiineae</taxon>
        <taxon>Mycenaceae</taxon>
        <taxon>Mycena</taxon>
    </lineage>
</organism>